<feature type="coiled-coil region" evidence="7">
    <location>
        <begin position="199"/>
        <end position="282"/>
    </location>
</feature>
<dbReference type="OrthoDB" id="248903at2759"/>
<evidence type="ECO:0000256" key="4">
    <source>
        <dbReference type="ARBA" id="ARBA00023034"/>
    </source>
</evidence>
<sequence length="676" mass="75948">MSWLKGLAGKAEDFLNQIDQNAAVALQKERKELNSVEPLLTEVTWEGQQSNGVVPYRSARFTPPPLRSVSSGSSVGSVRSSPSHGGRSPVLATKANSDDELIKFLNSSEPPIISVSEEEQERPVQEVLEWNGHGGAVSEAKRFSPIVVEQGAKQSSLPTSRRVSPRGEADEMSATRSVKQTSVAPSNCAPVSGMTEDSSEELKVENGLLKNELRSLNSEMSQLLSRAKNAEKDNCSLQQQLTGLQEAQKESMRFLKERDEQVARLESELQNVRQQMVVAQDLAQGHQLENTRLVQESADSSGHQSQTLQALRDKIAEKEGELEAAQAGHYKELAALQERVAVLESERVGFTSRLSHGEAVTHDLQQQFDRTRAELAFSRSELDQYRVRAQRILQDKERLIAELRGQGSAGRSIPADDTVELELDQLRQERELLREEVAQVSVRLKACRDELQETEHRLESGREQASQSLRLLQDSLQEERKKRQAAEEDCRTHAEELRSVRDELSRQRAQLALRVREREAELTRLRSRLSQRPASPTGDELESRLHVLTQTLVLKQSSLETVTMEKNALRLQLEKVENKHRDTLALLHEMQNGLGSVNDTDDAKARVPSFLMESPFDTGVTRRVKRAYSSLDAVSIRTGVFLRRYPLARILVLCYVVLLHLWVMVVLFSYTPPAQT</sequence>
<evidence type="ECO:0000256" key="7">
    <source>
        <dbReference type="SAM" id="Coils"/>
    </source>
</evidence>
<name>A0A067R7F0_ZOONE</name>
<dbReference type="AlphaFoldDB" id="A0A067R7F0"/>
<feature type="region of interest" description="Disordered" evidence="8">
    <location>
        <begin position="52"/>
        <end position="94"/>
    </location>
</feature>
<comment type="subcellular location">
    <subcellularLocation>
        <location evidence="1">Golgi apparatus membrane</location>
        <topology evidence="1">Single-pass type IV membrane protein</topology>
    </subcellularLocation>
</comment>
<feature type="region of interest" description="Disordered" evidence="8">
    <location>
        <begin position="150"/>
        <end position="198"/>
    </location>
</feature>
<dbReference type="OMA" id="CSSYEAH"/>
<evidence type="ECO:0000256" key="1">
    <source>
        <dbReference type="ARBA" id="ARBA00004409"/>
    </source>
</evidence>
<dbReference type="InParanoid" id="A0A067R7F0"/>
<dbReference type="eggNOG" id="KOG4677">
    <property type="taxonomic scope" value="Eukaryota"/>
</dbReference>
<proteinExistence type="predicted"/>
<reference evidence="10 11" key="1">
    <citation type="journal article" date="2014" name="Nat. Commun.">
        <title>Molecular traces of alternative social organization in a termite genome.</title>
        <authorList>
            <person name="Terrapon N."/>
            <person name="Li C."/>
            <person name="Robertson H.M."/>
            <person name="Ji L."/>
            <person name="Meng X."/>
            <person name="Booth W."/>
            <person name="Chen Z."/>
            <person name="Childers C.P."/>
            <person name="Glastad K.M."/>
            <person name="Gokhale K."/>
            <person name="Gowin J."/>
            <person name="Gronenberg W."/>
            <person name="Hermansen R.A."/>
            <person name="Hu H."/>
            <person name="Hunt B.G."/>
            <person name="Huylmans A.K."/>
            <person name="Khalil S.M."/>
            <person name="Mitchell R.D."/>
            <person name="Munoz-Torres M.C."/>
            <person name="Mustard J.A."/>
            <person name="Pan H."/>
            <person name="Reese J.T."/>
            <person name="Scharf M.E."/>
            <person name="Sun F."/>
            <person name="Vogel H."/>
            <person name="Xiao J."/>
            <person name="Yang W."/>
            <person name="Yang Z."/>
            <person name="Yang Z."/>
            <person name="Zhou J."/>
            <person name="Zhu J."/>
            <person name="Brent C.S."/>
            <person name="Elsik C.G."/>
            <person name="Goodisman M.A."/>
            <person name="Liberles D.A."/>
            <person name="Roe R.M."/>
            <person name="Vargo E.L."/>
            <person name="Vilcinskas A."/>
            <person name="Wang J."/>
            <person name="Bornberg-Bauer E."/>
            <person name="Korb J."/>
            <person name="Zhang G."/>
            <person name="Liebig J."/>
        </authorList>
    </citation>
    <scope>NUCLEOTIDE SEQUENCE [LARGE SCALE GENOMIC DNA]</scope>
    <source>
        <tissue evidence="10">Whole organism</tissue>
    </source>
</reference>
<dbReference type="Pfam" id="PF09787">
    <property type="entry name" value="Golgin_A5"/>
    <property type="match status" value="1"/>
</dbReference>
<evidence type="ECO:0000256" key="6">
    <source>
        <dbReference type="ARBA" id="ARBA00023136"/>
    </source>
</evidence>
<accession>A0A067R7F0</accession>
<feature type="coiled-coil region" evidence="7">
    <location>
        <begin position="382"/>
        <end position="528"/>
    </location>
</feature>
<keyword evidence="3 9" id="KW-1133">Transmembrane helix</keyword>
<evidence type="ECO:0000256" key="2">
    <source>
        <dbReference type="ARBA" id="ARBA00022692"/>
    </source>
</evidence>
<keyword evidence="2 9" id="KW-0812">Transmembrane</keyword>
<keyword evidence="4" id="KW-0333">Golgi apparatus</keyword>
<dbReference type="FunCoup" id="A0A067R7F0">
    <property type="interactions" value="120"/>
</dbReference>
<dbReference type="Proteomes" id="UP000027135">
    <property type="component" value="Unassembled WGS sequence"/>
</dbReference>
<feature type="compositionally biased region" description="Polar residues" evidence="8">
    <location>
        <begin position="174"/>
        <end position="185"/>
    </location>
</feature>
<organism evidence="10 11">
    <name type="scientific">Zootermopsis nevadensis</name>
    <name type="common">Dampwood termite</name>
    <dbReference type="NCBI Taxonomy" id="136037"/>
    <lineage>
        <taxon>Eukaryota</taxon>
        <taxon>Metazoa</taxon>
        <taxon>Ecdysozoa</taxon>
        <taxon>Arthropoda</taxon>
        <taxon>Hexapoda</taxon>
        <taxon>Insecta</taxon>
        <taxon>Pterygota</taxon>
        <taxon>Neoptera</taxon>
        <taxon>Polyneoptera</taxon>
        <taxon>Dictyoptera</taxon>
        <taxon>Blattodea</taxon>
        <taxon>Blattoidea</taxon>
        <taxon>Termitoidae</taxon>
        <taxon>Termopsidae</taxon>
        <taxon>Zootermopsis</taxon>
    </lineage>
</organism>
<keyword evidence="11" id="KW-1185">Reference proteome</keyword>
<evidence type="ECO:0000313" key="11">
    <source>
        <dbReference type="Proteomes" id="UP000027135"/>
    </source>
</evidence>
<keyword evidence="6 9" id="KW-0472">Membrane</keyword>
<dbReference type="InterPro" id="IPR019177">
    <property type="entry name" value="Golgin_subfamily_A_member_5"/>
</dbReference>
<dbReference type="EMBL" id="KK852894">
    <property type="protein sequence ID" value="KDR14209.1"/>
    <property type="molecule type" value="Genomic_DNA"/>
</dbReference>
<dbReference type="STRING" id="136037.A0A067R7F0"/>
<feature type="compositionally biased region" description="Low complexity" evidence="8">
    <location>
        <begin position="67"/>
        <end position="90"/>
    </location>
</feature>
<dbReference type="PANTHER" id="PTHR13815:SF7">
    <property type="entry name" value="GOLGIN SUBFAMILY A MEMBER 5"/>
    <property type="match status" value="1"/>
</dbReference>
<feature type="compositionally biased region" description="Polar residues" evidence="8">
    <location>
        <begin position="152"/>
        <end position="162"/>
    </location>
</feature>
<feature type="transmembrane region" description="Helical" evidence="9">
    <location>
        <begin position="647"/>
        <end position="670"/>
    </location>
</feature>
<dbReference type="GO" id="GO:0031985">
    <property type="term" value="C:Golgi cisterna"/>
    <property type="evidence" value="ECO:0007669"/>
    <property type="project" value="TreeGrafter"/>
</dbReference>
<protein>
    <submittedName>
        <fullName evidence="10">Golgin subfamily A member 5</fullName>
    </submittedName>
</protein>
<gene>
    <name evidence="10" type="ORF">L798_12010</name>
</gene>
<evidence type="ECO:0000256" key="9">
    <source>
        <dbReference type="SAM" id="Phobius"/>
    </source>
</evidence>
<dbReference type="GO" id="GO:0000301">
    <property type="term" value="P:retrograde transport, vesicle recycling within Golgi"/>
    <property type="evidence" value="ECO:0007669"/>
    <property type="project" value="TreeGrafter"/>
</dbReference>
<dbReference type="GO" id="GO:0000139">
    <property type="term" value="C:Golgi membrane"/>
    <property type="evidence" value="ECO:0007669"/>
    <property type="project" value="UniProtKB-SubCell"/>
</dbReference>
<evidence type="ECO:0000313" key="10">
    <source>
        <dbReference type="EMBL" id="KDR14209.1"/>
    </source>
</evidence>
<dbReference type="GO" id="GO:0007030">
    <property type="term" value="P:Golgi organization"/>
    <property type="evidence" value="ECO:0007669"/>
    <property type="project" value="InterPro"/>
</dbReference>
<evidence type="ECO:0000256" key="5">
    <source>
        <dbReference type="ARBA" id="ARBA00023054"/>
    </source>
</evidence>
<keyword evidence="5 7" id="KW-0175">Coiled coil</keyword>
<evidence type="ECO:0000256" key="8">
    <source>
        <dbReference type="SAM" id="MobiDB-lite"/>
    </source>
</evidence>
<evidence type="ECO:0000256" key="3">
    <source>
        <dbReference type="ARBA" id="ARBA00022989"/>
    </source>
</evidence>
<dbReference type="PANTHER" id="PTHR13815">
    <property type="entry name" value="GOLGIN-84"/>
    <property type="match status" value="1"/>
</dbReference>